<keyword evidence="2" id="KW-0732">Signal</keyword>
<reference evidence="3 4" key="1">
    <citation type="submission" date="2017-06" db="EMBL/GenBank/DDBJ databases">
        <authorList>
            <person name="Kim H.J."/>
            <person name="Triplett B.A."/>
        </authorList>
    </citation>
    <scope>NUCLEOTIDE SEQUENCE [LARGE SCALE GENOMIC DNA]</scope>
    <source>
        <strain evidence="3 4">594</strain>
    </source>
</reference>
<feature type="region of interest" description="Disordered" evidence="1">
    <location>
        <begin position="167"/>
        <end position="193"/>
    </location>
</feature>
<dbReference type="RefSeq" id="WP_088496426.1">
    <property type="nucleotide sequence ID" value="NZ_NIVX01000030.1"/>
</dbReference>
<comment type="caution">
    <text evidence="3">The sequence shown here is derived from an EMBL/GenBank/DDBJ whole genome shotgun (WGS) entry which is preliminary data.</text>
</comment>
<evidence type="ECO:0000313" key="3">
    <source>
        <dbReference type="EMBL" id="OWQ77747.1"/>
    </source>
</evidence>
<feature type="chain" id="PRO_5012105676" evidence="2">
    <location>
        <begin position="19"/>
        <end position="551"/>
    </location>
</feature>
<accession>A0A246ICN5</accession>
<proteinExistence type="predicted"/>
<sequence>MRTTSRLIGLGLAAVLLAACGKQDTPAANAPTPAKDKATSALASNAPVEAAPLRGTPDFGGTTQVAREADGIGSTPELAVLAALQSAVAQVNGVRVASQMQGLRAGLHVDVDDEHVGDIRADAFTQQMIAGSQGAVLGYEILSQDEVRQLDEETIARVRASDEGWSFKGSASASASGEATAKGGGASASVRESYDEKVSVDAKRGASSFDSDVTHRSMRSYWKVRVRAQIAQYRAPDEQGKPKIVVALPRTKAGSYAVGDGRVSADEVADAIRARLSNTLTQTQRFIVLDREFGDELQAEIDHINSGNVRLQDTARVGQQLATDLILIPTIERFEYPRSVRNLRMSDRQVTSYSGGGRITLRLINATTGQVVMSDSFDHQLASTGPSTLPRVVNGRNMAAAMMESLSGQIGTSIVTTLFPVSVVSVDGDQVVLSQGGDTVQAGQRWQAVRLGEELKDPQTGRSLGRSEHPCCTIRIDRVAAQTSYGTIEDGVDAMRGGFRPGQIELRQKLGSKPAAAAAGATASAAPATAARPVAKPKPKPAAAPAEDPNW</sequence>
<evidence type="ECO:0000256" key="1">
    <source>
        <dbReference type="SAM" id="MobiDB-lite"/>
    </source>
</evidence>
<evidence type="ECO:0000313" key="4">
    <source>
        <dbReference type="Proteomes" id="UP000197090"/>
    </source>
</evidence>
<gene>
    <name evidence="3" type="ORF">CEE63_03600</name>
</gene>
<dbReference type="Gene3D" id="3.40.50.10610">
    <property type="entry name" value="ABC-type transport auxiliary lipoprotein component"/>
    <property type="match status" value="1"/>
</dbReference>
<dbReference type="Proteomes" id="UP000197090">
    <property type="component" value="Unassembled WGS sequence"/>
</dbReference>
<evidence type="ECO:0000256" key="2">
    <source>
        <dbReference type="SAM" id="SignalP"/>
    </source>
</evidence>
<feature type="region of interest" description="Disordered" evidence="1">
    <location>
        <begin position="510"/>
        <end position="551"/>
    </location>
</feature>
<dbReference type="AlphaFoldDB" id="A0A246ICN5"/>
<dbReference type="EMBL" id="NIVX01000030">
    <property type="protein sequence ID" value="OWQ77747.1"/>
    <property type="molecule type" value="Genomic_DNA"/>
</dbReference>
<dbReference type="Pfam" id="PF03783">
    <property type="entry name" value="CsgG"/>
    <property type="match status" value="1"/>
</dbReference>
<dbReference type="PROSITE" id="PS51257">
    <property type="entry name" value="PROKAR_LIPOPROTEIN"/>
    <property type="match status" value="1"/>
</dbReference>
<feature type="signal peptide" evidence="2">
    <location>
        <begin position="1"/>
        <end position="18"/>
    </location>
</feature>
<feature type="compositionally biased region" description="Low complexity" evidence="1">
    <location>
        <begin position="541"/>
        <end position="551"/>
    </location>
</feature>
<feature type="compositionally biased region" description="Low complexity" evidence="1">
    <location>
        <begin position="167"/>
        <end position="181"/>
    </location>
</feature>
<name>A0A246ICN5_STEMA</name>
<feature type="compositionally biased region" description="Low complexity" evidence="1">
    <location>
        <begin position="513"/>
        <end position="534"/>
    </location>
</feature>
<protein>
    <submittedName>
        <fullName evidence="3">Uncharacterized protein</fullName>
    </submittedName>
</protein>
<dbReference type="GO" id="GO:0030288">
    <property type="term" value="C:outer membrane-bounded periplasmic space"/>
    <property type="evidence" value="ECO:0007669"/>
    <property type="project" value="InterPro"/>
</dbReference>
<organism evidence="3 4">
    <name type="scientific">Stenotrophomonas maltophilia</name>
    <name type="common">Pseudomonas maltophilia</name>
    <name type="synonym">Xanthomonas maltophilia</name>
    <dbReference type="NCBI Taxonomy" id="40324"/>
    <lineage>
        <taxon>Bacteria</taxon>
        <taxon>Pseudomonadati</taxon>
        <taxon>Pseudomonadota</taxon>
        <taxon>Gammaproteobacteria</taxon>
        <taxon>Lysobacterales</taxon>
        <taxon>Lysobacteraceae</taxon>
        <taxon>Stenotrophomonas</taxon>
        <taxon>Stenotrophomonas maltophilia group</taxon>
    </lineage>
</organism>
<dbReference type="InterPro" id="IPR005534">
    <property type="entry name" value="Curli_assmbl/transp-comp_CsgG"/>
</dbReference>